<keyword evidence="2 4" id="KW-0238">DNA-binding</keyword>
<sequence length="519" mass="58896">MATPYPPYVQEKKGRFYVRLVVPIELRPFAENSKSEIRFSLGHSLREVKANYARALATAQDELDSIKRAKADAENREHVATARRYTARSHDEIARIHYADELAEDNAARLYPDRSIMMDMSWSRPARLDALRRVSSGNAANDEMAALVGWAIDEYQRRGNHALPFGSAEWRALAMQIARADIEVLARQEERDRGDFLGQPLLPALTVEDVEETPPGRLTFEEIIDAEMKRRTAGKNAKGVVPRTIEKFRRECRLFAEHRKSDNAVTVTKAEAVAWIEHVQTNGTWSNSTLAKALMNIKTVLGWGRKHHSDVMPEIDPLARVEPPQWEEVPSYMRTYTVEEARTILRASLTESRSYRRWVPWLCAYSGARISEIASLRPEDFFEVDGNWFYVLTTTGGRRKKTVSSIRRVPLHPTIVEQGFVDFVTGSQAGKPIFPNGVQQRMGEWIRDDVGIRREHLAPSHGWRHLFEDLCTVAGVSDDARAYITGRATGTSRDRYGRSDAALPGLAREMAKIEPLIKS</sequence>
<evidence type="ECO:0000259" key="7">
    <source>
        <dbReference type="PROSITE" id="PS51900"/>
    </source>
</evidence>
<dbReference type="PROSITE" id="PS51898">
    <property type="entry name" value="TYR_RECOMBINASE"/>
    <property type="match status" value="1"/>
</dbReference>
<evidence type="ECO:0000256" key="3">
    <source>
        <dbReference type="ARBA" id="ARBA00023172"/>
    </source>
</evidence>
<name>A0ABU5HYT2_9HYPH</name>
<feature type="domain" description="Core-binding (CB)" evidence="7">
    <location>
        <begin position="218"/>
        <end position="305"/>
    </location>
</feature>
<reference evidence="8 9" key="1">
    <citation type="submission" date="2023-12" db="EMBL/GenBank/DDBJ databases">
        <title>Description of Novel Strain Fulvimarina sp. 2208YS6-2-32 isolated from Uroteuthis (Photololigo) edulis.</title>
        <authorList>
            <person name="Park J.-S."/>
        </authorList>
    </citation>
    <scope>NUCLEOTIDE SEQUENCE [LARGE SCALE GENOMIC DNA]</scope>
    <source>
        <strain evidence="8 9">2208YS6-2-32</strain>
    </source>
</reference>
<dbReference type="EMBL" id="JAXLPB010000001">
    <property type="protein sequence ID" value="MDY8107754.1"/>
    <property type="molecule type" value="Genomic_DNA"/>
</dbReference>
<dbReference type="InterPro" id="IPR044068">
    <property type="entry name" value="CB"/>
</dbReference>
<accession>A0ABU5HYT2</accession>
<evidence type="ECO:0000256" key="2">
    <source>
        <dbReference type="ARBA" id="ARBA00023125"/>
    </source>
</evidence>
<organism evidence="8 9">
    <name type="scientific">Fulvimarina uroteuthidis</name>
    <dbReference type="NCBI Taxonomy" id="3098149"/>
    <lineage>
        <taxon>Bacteria</taxon>
        <taxon>Pseudomonadati</taxon>
        <taxon>Pseudomonadota</taxon>
        <taxon>Alphaproteobacteria</taxon>
        <taxon>Hyphomicrobiales</taxon>
        <taxon>Aurantimonadaceae</taxon>
        <taxon>Fulvimarina</taxon>
    </lineage>
</organism>
<evidence type="ECO:0000313" key="8">
    <source>
        <dbReference type="EMBL" id="MDY8107754.1"/>
    </source>
</evidence>
<protein>
    <recommendedName>
        <fullName evidence="10">Integrase</fullName>
    </recommendedName>
</protein>
<proteinExistence type="predicted"/>
<evidence type="ECO:0000313" key="9">
    <source>
        <dbReference type="Proteomes" id="UP001294412"/>
    </source>
</evidence>
<dbReference type="Gene3D" id="1.10.443.10">
    <property type="entry name" value="Intergrase catalytic core"/>
    <property type="match status" value="1"/>
</dbReference>
<evidence type="ECO:0000256" key="1">
    <source>
        <dbReference type="ARBA" id="ARBA00022908"/>
    </source>
</evidence>
<keyword evidence="1" id="KW-0229">DNA integration</keyword>
<dbReference type="Proteomes" id="UP001294412">
    <property type="component" value="Unassembled WGS sequence"/>
</dbReference>
<gene>
    <name evidence="8" type="ORF">U0C82_01160</name>
</gene>
<dbReference type="PROSITE" id="PS51900">
    <property type="entry name" value="CB"/>
    <property type="match status" value="1"/>
</dbReference>
<keyword evidence="5" id="KW-0175">Coiled coil</keyword>
<dbReference type="SUPFAM" id="SSF56349">
    <property type="entry name" value="DNA breaking-rejoining enzymes"/>
    <property type="match status" value="1"/>
</dbReference>
<evidence type="ECO:0000259" key="6">
    <source>
        <dbReference type="PROSITE" id="PS51898"/>
    </source>
</evidence>
<dbReference type="InterPro" id="IPR011010">
    <property type="entry name" value="DNA_brk_join_enz"/>
</dbReference>
<evidence type="ECO:0000256" key="4">
    <source>
        <dbReference type="PROSITE-ProRule" id="PRU01248"/>
    </source>
</evidence>
<dbReference type="InterPro" id="IPR002104">
    <property type="entry name" value="Integrase_catalytic"/>
</dbReference>
<comment type="caution">
    <text evidence="8">The sequence shown here is derived from an EMBL/GenBank/DDBJ whole genome shotgun (WGS) entry which is preliminary data.</text>
</comment>
<dbReference type="InterPro" id="IPR013762">
    <property type="entry name" value="Integrase-like_cat_sf"/>
</dbReference>
<feature type="coiled-coil region" evidence="5">
    <location>
        <begin position="49"/>
        <end position="76"/>
    </location>
</feature>
<evidence type="ECO:0000256" key="5">
    <source>
        <dbReference type="SAM" id="Coils"/>
    </source>
</evidence>
<keyword evidence="3" id="KW-0233">DNA recombination</keyword>
<dbReference type="RefSeq" id="WP_322185047.1">
    <property type="nucleotide sequence ID" value="NZ_JAXLPB010000001.1"/>
</dbReference>
<keyword evidence="9" id="KW-1185">Reference proteome</keyword>
<feature type="domain" description="Tyr recombinase" evidence="6">
    <location>
        <begin position="331"/>
        <end position="511"/>
    </location>
</feature>
<evidence type="ECO:0008006" key="10">
    <source>
        <dbReference type="Google" id="ProtNLM"/>
    </source>
</evidence>